<evidence type="ECO:0000313" key="2">
    <source>
        <dbReference type="Proteomes" id="UP001443914"/>
    </source>
</evidence>
<organism evidence="1 2">
    <name type="scientific">Saponaria officinalis</name>
    <name type="common">Common soapwort</name>
    <name type="synonym">Lychnis saponaria</name>
    <dbReference type="NCBI Taxonomy" id="3572"/>
    <lineage>
        <taxon>Eukaryota</taxon>
        <taxon>Viridiplantae</taxon>
        <taxon>Streptophyta</taxon>
        <taxon>Embryophyta</taxon>
        <taxon>Tracheophyta</taxon>
        <taxon>Spermatophyta</taxon>
        <taxon>Magnoliopsida</taxon>
        <taxon>eudicotyledons</taxon>
        <taxon>Gunneridae</taxon>
        <taxon>Pentapetalae</taxon>
        <taxon>Caryophyllales</taxon>
        <taxon>Caryophyllaceae</taxon>
        <taxon>Caryophylleae</taxon>
        <taxon>Saponaria</taxon>
    </lineage>
</organism>
<evidence type="ECO:0000313" key="1">
    <source>
        <dbReference type="EMBL" id="KAK9682540.1"/>
    </source>
</evidence>
<sequence>MLLFSDWWVILMSSDDTHRLIKSMMECLHNLSKRVKSTSRDRWSQSISKYNLLTCCFREPPSFIKHVFIERIKDLLTGLIYVESGPIDKSRVMKFIVEELQTKSKLAADLEEAKEVTSARGNFVYQNDYFLVSECLRQWTTDLDYDASVLTWHLATDIIYWSSDQSDRLETSNEVDYRFISKELSDYMSYLLLRQQTLTSPVMGLSHFRFKDTCSEAKKYSKYKLDPWCTYISTKIRKMVYELLTRKPKPKDFDGLNSSFTNRITFLLTNPSSTMYIGIDTNFVLYRSHSFSLIGFDTKLTKIRKNKDILVILFAYRSEHLYIII</sequence>
<reference evidence="1" key="1">
    <citation type="submission" date="2024-03" db="EMBL/GenBank/DDBJ databases">
        <title>WGS assembly of Saponaria officinalis var. Norfolk2.</title>
        <authorList>
            <person name="Jenkins J."/>
            <person name="Shu S."/>
            <person name="Grimwood J."/>
            <person name="Barry K."/>
            <person name="Goodstein D."/>
            <person name="Schmutz J."/>
            <person name="Leebens-Mack J."/>
            <person name="Osbourn A."/>
        </authorList>
    </citation>
    <scope>NUCLEOTIDE SEQUENCE [LARGE SCALE GENOMIC DNA]</scope>
    <source>
        <strain evidence="1">JIC</strain>
    </source>
</reference>
<dbReference type="PANTHER" id="PTHR31325">
    <property type="entry name" value="OS01G0798800 PROTEIN-RELATED"/>
    <property type="match status" value="1"/>
</dbReference>
<proteinExistence type="predicted"/>
<accession>A0AAW1I1Q6</accession>
<dbReference type="AlphaFoldDB" id="A0AAW1I1Q6"/>
<keyword evidence="2" id="KW-1185">Reference proteome</keyword>
<protein>
    <submittedName>
        <fullName evidence="1">Uncharacterized protein</fullName>
    </submittedName>
</protein>
<dbReference type="Proteomes" id="UP001443914">
    <property type="component" value="Unassembled WGS sequence"/>
</dbReference>
<dbReference type="EMBL" id="JBDFQZ010000010">
    <property type="protein sequence ID" value="KAK9682540.1"/>
    <property type="molecule type" value="Genomic_DNA"/>
</dbReference>
<name>A0AAW1I1Q6_SAPOF</name>
<comment type="caution">
    <text evidence="1">The sequence shown here is derived from an EMBL/GenBank/DDBJ whole genome shotgun (WGS) entry which is preliminary data.</text>
</comment>
<gene>
    <name evidence="1" type="ORF">RND81_10G081000</name>
</gene>